<gene>
    <name evidence="1" type="ORF">DOFOFD_03790</name>
</gene>
<dbReference type="Proteomes" id="UP001312908">
    <property type="component" value="Unassembled WGS sequence"/>
</dbReference>
<comment type="caution">
    <text evidence="1">The sequence shown here is derived from an EMBL/GenBank/DDBJ whole genome shotgun (WGS) entry which is preliminary data.</text>
</comment>
<dbReference type="EMBL" id="JAWJZY010000002">
    <property type="protein sequence ID" value="MEE8658135.1"/>
    <property type="molecule type" value="Genomic_DNA"/>
</dbReference>
<evidence type="ECO:0000313" key="1">
    <source>
        <dbReference type="EMBL" id="MEE8658135.1"/>
    </source>
</evidence>
<evidence type="ECO:0000313" key="2">
    <source>
        <dbReference type="Proteomes" id="UP001312908"/>
    </source>
</evidence>
<reference evidence="1 2" key="1">
    <citation type="submission" date="2023-10" db="EMBL/GenBank/DDBJ databases">
        <title>Sorlinia euscelidii gen. nov., sp. nov., an acetic acid bacteria isolated from the gut of Euscelidius variegatus emitter.</title>
        <authorList>
            <person name="Michoud G."/>
            <person name="Marasco R."/>
            <person name="Seferji K."/>
            <person name="Gonella E."/>
            <person name="Garuglieri E."/>
            <person name="Alma A."/>
            <person name="Mapelli F."/>
            <person name="Borin S."/>
            <person name="Daffonchio D."/>
            <person name="Crotti E."/>
        </authorList>
    </citation>
    <scope>NUCLEOTIDE SEQUENCE [LARGE SCALE GENOMIC DNA]</scope>
    <source>
        <strain evidence="1 2">EV16P</strain>
    </source>
</reference>
<organism evidence="1 2">
    <name type="scientific">Sorlinia euscelidii</name>
    <dbReference type="NCBI Taxonomy" id="3081148"/>
    <lineage>
        <taxon>Bacteria</taxon>
        <taxon>Pseudomonadati</taxon>
        <taxon>Pseudomonadota</taxon>
        <taxon>Alphaproteobacteria</taxon>
        <taxon>Acetobacterales</taxon>
        <taxon>Acetobacteraceae</taxon>
        <taxon>Sorlinia</taxon>
    </lineage>
</organism>
<accession>A0ABU7U0Z5</accession>
<name>A0ABU7U0Z5_9PROT</name>
<sequence>MQNLGFSLRRYWLLDYFGRFVDLDLLRDHLNTINPAPGRVPGIFLRAPNPLPERFEAMLEKAVSLPMPLPKMKVEISAGNLATFLSYDGAHPRYMRSTPNFHIHMDAEHPSEWEHFSLLTDGFLRACATLMHGDRITIASEAGEELGPMRLTEGHQILIGPHAYPIRDNMEVIESFDASLPLREPIPLDLVSGEATHTVTVSAKQAVQSATP</sequence>
<keyword evidence="2" id="KW-1185">Reference proteome</keyword>
<protein>
    <submittedName>
        <fullName evidence="1">Uncharacterized protein</fullName>
    </submittedName>
</protein>
<proteinExistence type="predicted"/>